<evidence type="ECO:0000313" key="1">
    <source>
        <dbReference type="EMBL" id="MFD1344825.1"/>
    </source>
</evidence>
<feature type="non-terminal residue" evidence="1">
    <location>
        <position position="84"/>
    </location>
</feature>
<dbReference type="RefSeq" id="WP_386806391.1">
    <property type="nucleotide sequence ID" value="NZ_JBHTMU010000086.1"/>
</dbReference>
<name>A0ABW3ZNY9_9RHOB</name>
<sequence length="84" mass="9539">MINVMDPMRVTTVWFDWTGKLWSQQLKAAQAWCSVATVPQQRLFWGMQAPLNMCGLRFTSEPRRVRAGRTAARVATAKATAARR</sequence>
<gene>
    <name evidence="1" type="ORF">ACFQ4E_20520</name>
</gene>
<keyword evidence="2" id="KW-1185">Reference proteome</keyword>
<dbReference type="EMBL" id="JBHTMU010000086">
    <property type="protein sequence ID" value="MFD1344825.1"/>
    <property type="molecule type" value="Genomic_DNA"/>
</dbReference>
<comment type="caution">
    <text evidence="1">The sequence shown here is derived from an EMBL/GenBank/DDBJ whole genome shotgun (WGS) entry which is preliminary data.</text>
</comment>
<evidence type="ECO:0000313" key="2">
    <source>
        <dbReference type="Proteomes" id="UP001597135"/>
    </source>
</evidence>
<proteinExistence type="predicted"/>
<reference evidence="2" key="1">
    <citation type="journal article" date="2019" name="Int. J. Syst. Evol. Microbiol.">
        <title>The Global Catalogue of Microorganisms (GCM) 10K type strain sequencing project: providing services to taxonomists for standard genome sequencing and annotation.</title>
        <authorList>
            <consortium name="The Broad Institute Genomics Platform"/>
            <consortium name="The Broad Institute Genome Sequencing Center for Infectious Disease"/>
            <person name="Wu L."/>
            <person name="Ma J."/>
        </authorList>
    </citation>
    <scope>NUCLEOTIDE SEQUENCE [LARGE SCALE GENOMIC DNA]</scope>
    <source>
        <strain evidence="2">CCUG 62953</strain>
    </source>
</reference>
<protein>
    <submittedName>
        <fullName evidence="1">Uncharacterized protein</fullName>
    </submittedName>
</protein>
<dbReference type="Proteomes" id="UP001597135">
    <property type="component" value="Unassembled WGS sequence"/>
</dbReference>
<accession>A0ABW3ZNY9</accession>
<organism evidence="1 2">
    <name type="scientific">Litorisediminicola beolgyonensis</name>
    <dbReference type="NCBI Taxonomy" id="1173614"/>
    <lineage>
        <taxon>Bacteria</taxon>
        <taxon>Pseudomonadati</taxon>
        <taxon>Pseudomonadota</taxon>
        <taxon>Alphaproteobacteria</taxon>
        <taxon>Rhodobacterales</taxon>
        <taxon>Paracoccaceae</taxon>
        <taxon>Litorisediminicola</taxon>
    </lineage>
</organism>